<proteinExistence type="predicted"/>
<dbReference type="PANTHER" id="PTHR11647:SF1">
    <property type="entry name" value="COLLAPSIN RESPONSE MEDIATOR PROTEIN"/>
    <property type="match status" value="1"/>
</dbReference>
<dbReference type="InterPro" id="IPR011059">
    <property type="entry name" value="Metal-dep_hydrolase_composite"/>
</dbReference>
<dbReference type="AlphaFoldDB" id="A0A3T0E643"/>
<dbReference type="GO" id="GO:0005829">
    <property type="term" value="C:cytosol"/>
    <property type="evidence" value="ECO:0007669"/>
    <property type="project" value="TreeGrafter"/>
</dbReference>
<dbReference type="GO" id="GO:0016812">
    <property type="term" value="F:hydrolase activity, acting on carbon-nitrogen (but not peptide) bonds, in cyclic amides"/>
    <property type="evidence" value="ECO:0007669"/>
    <property type="project" value="TreeGrafter"/>
</dbReference>
<dbReference type="InterPro" id="IPR013108">
    <property type="entry name" value="Amidohydro_3"/>
</dbReference>
<name>A0A3T0E643_9PROT</name>
<reference evidence="1 2" key="1">
    <citation type="submission" date="2016-12" db="EMBL/GenBank/DDBJ databases">
        <title>The genome of dimorphic prosthecate Glycocaulis alkaliphilus 6b-8t, isolated from crude oil dictates its adaptability in petroleum environments.</title>
        <authorList>
            <person name="Wu X.-L."/>
            <person name="Geng S."/>
        </authorList>
    </citation>
    <scope>NUCLEOTIDE SEQUENCE [LARGE SCALE GENOMIC DNA]</scope>
    <source>
        <strain evidence="1 2">6B-8</strain>
    </source>
</reference>
<sequence length="639" mass="71296">MAARREWDTLIRGGLVIDGTGAMPVTGDVAIKDGRIAARGTGLDPAKATDVIEAEGKWVMPGLLDIHTHFDLEVELDPGLPEAVRHGTTTVLMSNCSLGICFGHQRRNGEDPIVDCFARVENMPKHVLKKAADLATWTTTAEYLDHLDTLKLGINVIPMVPHSMLRAEVMGLRESVTRDPREDELQKMESLLETAMGEGYVGFSTDALPFHFLAEDPHRKTKIPSQFGSYKELKRLTAILRRWDRLWQATPPKDNPAEVFRNFLLTSGRAHGKPLKVTAVAAMDVAANRNLVKLAKILTRLLNSSLFKGHFRFQALAAPFRLYWDGPVNPLAEEIPELRELNEPDLEDREARQRILADPDYQARFAAMWMHGKQGGLAGFKRKMRAEQMAFDRDMAQMVFHSGCPADWVGETFEDVFRRYQVSFGMPDVIRSEEERAAFDALPLMATTPDVGEPYFIIGLFQLYDTDLRWWTISANRDMEVVKKLLVDPQIFPGFNDSGAHLTNMAFYDGNLRCLQLAQADGMERVAAQVKRLTRDPADFIGIEAGRIETGDVADIAIIDPEALKTYDSDAGLQFIHRDVFDHEQLVNRSDGVVTHVLVGGGLVWTKDGFTKDHGTTKLGRALRHRDAGAAGADKIAAE</sequence>
<dbReference type="InterPro" id="IPR032466">
    <property type="entry name" value="Metal_Hydrolase"/>
</dbReference>
<dbReference type="OrthoDB" id="9815027at2"/>
<accession>A0A3T0E643</accession>
<dbReference type="InterPro" id="IPR050378">
    <property type="entry name" value="Metallo-dep_Hydrolases_sf"/>
</dbReference>
<organism evidence="1 2">
    <name type="scientific">Glycocaulis alkaliphilus</name>
    <dbReference type="NCBI Taxonomy" id="1434191"/>
    <lineage>
        <taxon>Bacteria</taxon>
        <taxon>Pseudomonadati</taxon>
        <taxon>Pseudomonadota</taxon>
        <taxon>Alphaproteobacteria</taxon>
        <taxon>Maricaulales</taxon>
        <taxon>Maricaulaceae</taxon>
        <taxon>Glycocaulis</taxon>
    </lineage>
</organism>
<evidence type="ECO:0000313" key="1">
    <source>
        <dbReference type="EMBL" id="AZU02845.1"/>
    </source>
</evidence>
<dbReference type="Gene3D" id="3.20.20.140">
    <property type="entry name" value="Metal-dependent hydrolases"/>
    <property type="match status" value="1"/>
</dbReference>
<gene>
    <name evidence="1" type="ORF">X907_0297</name>
</gene>
<dbReference type="Proteomes" id="UP000286954">
    <property type="component" value="Chromosome"/>
</dbReference>
<dbReference type="SUPFAM" id="SSF51338">
    <property type="entry name" value="Composite domain of metallo-dependent hydrolases"/>
    <property type="match status" value="1"/>
</dbReference>
<keyword evidence="2" id="KW-1185">Reference proteome</keyword>
<dbReference type="KEGG" id="gak:X907_0297"/>
<dbReference type="SUPFAM" id="SSF51556">
    <property type="entry name" value="Metallo-dependent hydrolases"/>
    <property type="match status" value="1"/>
</dbReference>
<dbReference type="Pfam" id="PF07969">
    <property type="entry name" value="Amidohydro_3"/>
    <property type="match status" value="1"/>
</dbReference>
<evidence type="ECO:0000313" key="2">
    <source>
        <dbReference type="Proteomes" id="UP000286954"/>
    </source>
</evidence>
<dbReference type="RefSeq" id="WP_127565293.1">
    <property type="nucleotide sequence ID" value="NZ_BMFB01000006.1"/>
</dbReference>
<dbReference type="EMBL" id="CP018911">
    <property type="protein sequence ID" value="AZU02845.1"/>
    <property type="molecule type" value="Genomic_DNA"/>
</dbReference>
<protein>
    <submittedName>
        <fullName evidence="1">Uncharacterized protein</fullName>
    </submittedName>
</protein>
<dbReference type="Gene3D" id="2.30.40.10">
    <property type="entry name" value="Urease, subunit C, domain 1"/>
    <property type="match status" value="1"/>
</dbReference>
<dbReference type="PANTHER" id="PTHR11647">
    <property type="entry name" value="HYDRANTOINASE/DIHYDROPYRIMIDINASE FAMILY MEMBER"/>
    <property type="match status" value="1"/>
</dbReference>